<dbReference type="InterPro" id="IPR013502">
    <property type="entry name" value="Uncharacterised_AF0941"/>
</dbReference>
<evidence type="ECO:0000313" key="1">
    <source>
        <dbReference type="EMBL" id="HEH35995.1"/>
    </source>
</evidence>
<gene>
    <name evidence="1" type="ORF">ENP88_07670</name>
</gene>
<proteinExistence type="predicted"/>
<dbReference type="Pfam" id="PF14591">
    <property type="entry name" value="AF0941-like"/>
    <property type="match status" value="1"/>
</dbReference>
<reference evidence="1" key="1">
    <citation type="journal article" date="2020" name="mSystems">
        <title>Genome- and Community-Level Interaction Insights into Carbon Utilization and Element Cycling Functions of Hydrothermarchaeota in Hydrothermal Sediment.</title>
        <authorList>
            <person name="Zhou Z."/>
            <person name="Liu Y."/>
            <person name="Xu W."/>
            <person name="Pan J."/>
            <person name="Luo Z.H."/>
            <person name="Li M."/>
        </authorList>
    </citation>
    <scope>NUCLEOTIDE SEQUENCE [LARGE SCALE GENOMIC DNA]</scope>
    <source>
        <strain evidence="1">SpSt-26</strain>
    </source>
</reference>
<dbReference type="AlphaFoldDB" id="A0A7J2TKA5"/>
<comment type="caution">
    <text evidence="1">The sequence shown here is derived from an EMBL/GenBank/DDBJ whole genome shotgun (WGS) entry which is preliminary data.</text>
</comment>
<sequence>MFINTYLEMIGRVLRGEIKLISELLDPKRAREIFEADCEAIIDAYRNGKMSIEHAMRNFFLLKSYVVSQLLIHSERLKKLAEEKGLKAEKEISSEDVNEIAMMIDEREKEL</sequence>
<accession>A0A7J2TKA5</accession>
<protein>
    <submittedName>
        <fullName evidence="1">Uncharacterized protein</fullName>
    </submittedName>
</protein>
<dbReference type="InterPro" id="IPR036564">
    <property type="entry name" value="AF0941-like_sf"/>
</dbReference>
<organism evidence="1">
    <name type="scientific">Archaeoglobus fulgidus</name>
    <dbReference type="NCBI Taxonomy" id="2234"/>
    <lineage>
        <taxon>Archaea</taxon>
        <taxon>Methanobacteriati</taxon>
        <taxon>Methanobacteriota</taxon>
        <taxon>Archaeoglobi</taxon>
        <taxon>Archaeoglobales</taxon>
        <taxon>Archaeoglobaceae</taxon>
        <taxon>Archaeoglobus</taxon>
    </lineage>
</organism>
<dbReference type="SUPFAM" id="SSF140726">
    <property type="entry name" value="AF0941-like"/>
    <property type="match status" value="1"/>
</dbReference>
<name>A0A7J2TKA5_ARCFL</name>
<dbReference type="EMBL" id="DSLA01000119">
    <property type="protein sequence ID" value="HEH35995.1"/>
    <property type="molecule type" value="Genomic_DNA"/>
</dbReference>
<dbReference type="Gene3D" id="1.10.3200.10">
    <property type="entry name" value="AF0941-like"/>
    <property type="match status" value="1"/>
</dbReference>